<evidence type="ECO:0000313" key="1">
    <source>
        <dbReference type="EMBL" id="RVU35431.1"/>
    </source>
</evidence>
<sequence length="103" mass="11385">MNNISKGVLATVCLTGNFTIERIDIELNPDDSLASINHQFGFGLTRAFADPSQDGDARLECMDQADTDYQDCMALANGFIDTVISYFQCSSARSDAYRKCDRL</sequence>
<reference evidence="1 2" key="1">
    <citation type="submission" date="2019-01" db="EMBL/GenBank/DDBJ databases">
        <authorList>
            <person name="Chen W.-M."/>
        </authorList>
    </citation>
    <scope>NUCLEOTIDE SEQUENCE [LARGE SCALE GENOMIC DNA]</scope>
    <source>
        <strain evidence="1 2">KYPC3</strain>
    </source>
</reference>
<gene>
    <name evidence="1" type="ORF">EOE67_13725</name>
</gene>
<protein>
    <submittedName>
        <fullName evidence="1">Uncharacterized protein</fullName>
    </submittedName>
</protein>
<dbReference type="RefSeq" id="WP_127699890.1">
    <property type="nucleotide sequence ID" value="NZ_SACS01000015.1"/>
</dbReference>
<organism evidence="1 2">
    <name type="scientific">Rheinheimera riviphila</name>
    <dbReference type="NCBI Taxonomy" id="1834037"/>
    <lineage>
        <taxon>Bacteria</taxon>
        <taxon>Pseudomonadati</taxon>
        <taxon>Pseudomonadota</taxon>
        <taxon>Gammaproteobacteria</taxon>
        <taxon>Chromatiales</taxon>
        <taxon>Chromatiaceae</taxon>
        <taxon>Rheinheimera</taxon>
    </lineage>
</organism>
<name>A0A437QLN7_9GAMM</name>
<dbReference type="Proteomes" id="UP000283077">
    <property type="component" value="Unassembled WGS sequence"/>
</dbReference>
<accession>A0A437QLN7</accession>
<dbReference type="AlphaFoldDB" id="A0A437QLN7"/>
<keyword evidence="2" id="KW-1185">Reference proteome</keyword>
<proteinExistence type="predicted"/>
<dbReference type="EMBL" id="SACS01000015">
    <property type="protein sequence ID" value="RVU35431.1"/>
    <property type="molecule type" value="Genomic_DNA"/>
</dbReference>
<evidence type="ECO:0000313" key="2">
    <source>
        <dbReference type="Proteomes" id="UP000283077"/>
    </source>
</evidence>
<comment type="caution">
    <text evidence="1">The sequence shown here is derived from an EMBL/GenBank/DDBJ whole genome shotgun (WGS) entry which is preliminary data.</text>
</comment>